<dbReference type="RefSeq" id="WP_281403259.1">
    <property type="nucleotide sequence ID" value="NZ_BAAAUI010000043.1"/>
</dbReference>
<comment type="caution">
    <text evidence="1">The sequence shown here is derived from an EMBL/GenBank/DDBJ whole genome shotgun (WGS) entry which is preliminary data.</text>
</comment>
<accession>A0A7W7CHF6</accession>
<name>A0A7W7CHF6_9PSEU</name>
<evidence type="ECO:0000313" key="1">
    <source>
        <dbReference type="EMBL" id="MBB4679831.1"/>
    </source>
</evidence>
<keyword evidence="2" id="KW-1185">Reference proteome</keyword>
<dbReference type="AlphaFoldDB" id="A0A7W7CHF6"/>
<dbReference type="Proteomes" id="UP000533598">
    <property type="component" value="Unassembled WGS sequence"/>
</dbReference>
<organism evidence="1 2">
    <name type="scientific">Crossiella cryophila</name>
    <dbReference type="NCBI Taxonomy" id="43355"/>
    <lineage>
        <taxon>Bacteria</taxon>
        <taxon>Bacillati</taxon>
        <taxon>Actinomycetota</taxon>
        <taxon>Actinomycetes</taxon>
        <taxon>Pseudonocardiales</taxon>
        <taxon>Pseudonocardiaceae</taxon>
        <taxon>Crossiella</taxon>
    </lineage>
</organism>
<protein>
    <submittedName>
        <fullName evidence="1">Uncharacterized protein</fullName>
    </submittedName>
</protein>
<reference evidence="1 2" key="1">
    <citation type="submission" date="2020-08" db="EMBL/GenBank/DDBJ databases">
        <title>Sequencing the genomes of 1000 actinobacteria strains.</title>
        <authorList>
            <person name="Klenk H.-P."/>
        </authorList>
    </citation>
    <scope>NUCLEOTIDE SEQUENCE [LARGE SCALE GENOMIC DNA]</scope>
    <source>
        <strain evidence="1 2">DSM 44230</strain>
    </source>
</reference>
<gene>
    <name evidence="1" type="ORF">HNR67_005949</name>
</gene>
<evidence type="ECO:0000313" key="2">
    <source>
        <dbReference type="Proteomes" id="UP000533598"/>
    </source>
</evidence>
<sequence>MNGKPRTRSRWSRAIGRLTALAGAILAGGVRAAGSVGFTART</sequence>
<dbReference type="EMBL" id="JACHMH010000001">
    <property type="protein sequence ID" value="MBB4679831.1"/>
    <property type="molecule type" value="Genomic_DNA"/>
</dbReference>
<proteinExistence type="predicted"/>